<dbReference type="PANTHER" id="PTHR33116:SF86">
    <property type="entry name" value="REVERSE TRANSCRIPTASE DOMAIN-CONTAINING PROTEIN"/>
    <property type="match status" value="1"/>
</dbReference>
<feature type="transmembrane region" description="Helical" evidence="1">
    <location>
        <begin position="55"/>
        <end position="74"/>
    </location>
</feature>
<organism evidence="2 3">
    <name type="scientific">Eleusine coracana subsp. coracana</name>
    <dbReference type="NCBI Taxonomy" id="191504"/>
    <lineage>
        <taxon>Eukaryota</taxon>
        <taxon>Viridiplantae</taxon>
        <taxon>Streptophyta</taxon>
        <taxon>Embryophyta</taxon>
        <taxon>Tracheophyta</taxon>
        <taxon>Spermatophyta</taxon>
        <taxon>Magnoliopsida</taxon>
        <taxon>Liliopsida</taxon>
        <taxon>Poales</taxon>
        <taxon>Poaceae</taxon>
        <taxon>PACMAD clade</taxon>
        <taxon>Chloridoideae</taxon>
        <taxon>Cynodonteae</taxon>
        <taxon>Eleusininae</taxon>
        <taxon>Eleusine</taxon>
    </lineage>
</organism>
<reference evidence="2" key="1">
    <citation type="journal article" date="2018" name="DNA Res.">
        <title>Multiple hybrid de novo genome assembly of finger millet, an orphan allotetraploid crop.</title>
        <authorList>
            <person name="Hatakeyama M."/>
            <person name="Aluri S."/>
            <person name="Balachadran M.T."/>
            <person name="Sivarajan S.R."/>
            <person name="Patrignani A."/>
            <person name="Gruter S."/>
            <person name="Poveda L."/>
            <person name="Shimizu-Inatsugi R."/>
            <person name="Baeten J."/>
            <person name="Francoijs K.J."/>
            <person name="Nataraja K.N."/>
            <person name="Reddy Y.A.N."/>
            <person name="Phadnis S."/>
            <person name="Ravikumar R.L."/>
            <person name="Schlapbach R."/>
            <person name="Sreeman S.M."/>
            <person name="Shimizu K.K."/>
        </authorList>
    </citation>
    <scope>NUCLEOTIDE SEQUENCE</scope>
</reference>
<dbReference type="Proteomes" id="UP001054889">
    <property type="component" value="Unassembled WGS sequence"/>
</dbReference>
<evidence type="ECO:0000256" key="1">
    <source>
        <dbReference type="SAM" id="Phobius"/>
    </source>
</evidence>
<accession>A0AAV5DZH9</accession>
<reference evidence="2" key="2">
    <citation type="submission" date="2021-12" db="EMBL/GenBank/DDBJ databases">
        <title>Resequencing data analysis of finger millet.</title>
        <authorList>
            <person name="Hatakeyama M."/>
            <person name="Aluri S."/>
            <person name="Balachadran M.T."/>
            <person name="Sivarajan S.R."/>
            <person name="Poveda L."/>
            <person name="Shimizu-Inatsugi R."/>
            <person name="Schlapbach R."/>
            <person name="Sreeman S.M."/>
            <person name="Shimizu K.K."/>
        </authorList>
    </citation>
    <scope>NUCLEOTIDE SEQUENCE</scope>
</reference>
<dbReference type="EMBL" id="BQKI01000072">
    <property type="protein sequence ID" value="GJN16469.1"/>
    <property type="molecule type" value="Genomic_DNA"/>
</dbReference>
<dbReference type="PANTHER" id="PTHR33116">
    <property type="entry name" value="REVERSE TRANSCRIPTASE ZINC-BINDING DOMAIN-CONTAINING PROTEIN-RELATED-RELATED"/>
    <property type="match status" value="1"/>
</dbReference>
<dbReference type="AlphaFoldDB" id="A0AAV5DZH9"/>
<evidence type="ECO:0000313" key="2">
    <source>
        <dbReference type="EMBL" id="GJN16469.1"/>
    </source>
</evidence>
<keyword evidence="1" id="KW-1133">Transmembrane helix</keyword>
<keyword evidence="3" id="KW-1185">Reference proteome</keyword>
<sequence length="85" mass="9537">MTESLSDKYLGLLGLIGTDRTDCFLHLINRVRSKTKGWMEKLLSMGGKEILTKSIAQAIPVYAMMVFILLKIICKGIADAISEFW</sequence>
<keyword evidence="1" id="KW-0472">Membrane</keyword>
<comment type="caution">
    <text evidence="2">The sequence shown here is derived from an EMBL/GenBank/DDBJ whole genome shotgun (WGS) entry which is preliminary data.</text>
</comment>
<gene>
    <name evidence="2" type="primary">gb03460</name>
    <name evidence="2" type="ORF">PR202_gb03460</name>
</gene>
<protein>
    <submittedName>
        <fullName evidence="2">Uncharacterized protein</fullName>
    </submittedName>
</protein>
<keyword evidence="1" id="KW-0812">Transmembrane</keyword>
<proteinExistence type="predicted"/>
<evidence type="ECO:0000313" key="3">
    <source>
        <dbReference type="Proteomes" id="UP001054889"/>
    </source>
</evidence>
<name>A0AAV5DZH9_ELECO</name>